<dbReference type="WBParaSite" id="maker-uti_cns_0007485-snap-gene-0.8-mRNA-1">
    <property type="protein sequence ID" value="maker-uti_cns_0007485-snap-gene-0.8-mRNA-1"/>
    <property type="gene ID" value="maker-uti_cns_0007485-snap-gene-0.8"/>
</dbReference>
<feature type="transmembrane region" description="Helical" evidence="1">
    <location>
        <begin position="58"/>
        <end position="80"/>
    </location>
</feature>
<dbReference type="Proteomes" id="UP000095280">
    <property type="component" value="Unplaced"/>
</dbReference>
<sequence length="99" mass="10476">SSNTSSTFSLIVPKEWADSASVHCLVNQSGLILDTVSSTLGRPSQEDDNPGGFGLPQFLTSFILGSLLVFSGLCVSFRLLCCRRNAAKELPVKADADGI</sequence>
<dbReference type="AlphaFoldDB" id="A0A1I8HFT5"/>
<evidence type="ECO:0000313" key="2">
    <source>
        <dbReference type="Proteomes" id="UP000095280"/>
    </source>
</evidence>
<accession>A0A1I8HFT5</accession>
<keyword evidence="1" id="KW-0812">Transmembrane</keyword>
<evidence type="ECO:0000313" key="3">
    <source>
        <dbReference type="WBParaSite" id="maker-uti_cns_0005963-snap-gene-0.2-mRNA-1"/>
    </source>
</evidence>
<name>A0A1I8HFT5_9PLAT</name>
<evidence type="ECO:0000313" key="4">
    <source>
        <dbReference type="WBParaSite" id="maker-uti_cns_0007485-snap-gene-0.8-mRNA-1"/>
    </source>
</evidence>
<organism evidence="2 3">
    <name type="scientific">Macrostomum lignano</name>
    <dbReference type="NCBI Taxonomy" id="282301"/>
    <lineage>
        <taxon>Eukaryota</taxon>
        <taxon>Metazoa</taxon>
        <taxon>Spiralia</taxon>
        <taxon>Lophotrochozoa</taxon>
        <taxon>Platyhelminthes</taxon>
        <taxon>Rhabditophora</taxon>
        <taxon>Macrostomorpha</taxon>
        <taxon>Macrostomida</taxon>
        <taxon>Macrostomidae</taxon>
        <taxon>Macrostomum</taxon>
    </lineage>
</organism>
<dbReference type="WBParaSite" id="maker-uti_cns_0005963-snap-gene-0.2-mRNA-1">
    <property type="protein sequence ID" value="maker-uti_cns_0005963-snap-gene-0.2-mRNA-1"/>
    <property type="gene ID" value="maker-uti_cns_0005963-snap-gene-0.2"/>
</dbReference>
<protein>
    <submittedName>
        <fullName evidence="3 4">Ig-like domain-containing protein</fullName>
    </submittedName>
</protein>
<keyword evidence="1" id="KW-0472">Membrane</keyword>
<keyword evidence="2" id="KW-1185">Reference proteome</keyword>
<keyword evidence="1" id="KW-1133">Transmembrane helix</keyword>
<evidence type="ECO:0000256" key="1">
    <source>
        <dbReference type="SAM" id="Phobius"/>
    </source>
</evidence>
<proteinExistence type="predicted"/>
<reference evidence="3 4" key="1">
    <citation type="submission" date="2016-11" db="UniProtKB">
        <authorList>
            <consortium name="WormBaseParasite"/>
        </authorList>
    </citation>
    <scope>IDENTIFICATION</scope>
</reference>